<comment type="caution">
    <text evidence="1">The sequence shown here is derived from an EMBL/GenBank/DDBJ whole genome shotgun (WGS) entry which is preliminary data.</text>
</comment>
<evidence type="ECO:0000313" key="1">
    <source>
        <dbReference type="EMBL" id="KAH9493692.1"/>
    </source>
</evidence>
<organism evidence="1 2">
    <name type="scientific">Dermatophagoides farinae</name>
    <name type="common">American house dust mite</name>
    <dbReference type="NCBI Taxonomy" id="6954"/>
    <lineage>
        <taxon>Eukaryota</taxon>
        <taxon>Metazoa</taxon>
        <taxon>Ecdysozoa</taxon>
        <taxon>Arthropoda</taxon>
        <taxon>Chelicerata</taxon>
        <taxon>Arachnida</taxon>
        <taxon>Acari</taxon>
        <taxon>Acariformes</taxon>
        <taxon>Sarcoptiformes</taxon>
        <taxon>Astigmata</taxon>
        <taxon>Psoroptidia</taxon>
        <taxon>Analgoidea</taxon>
        <taxon>Pyroglyphidae</taxon>
        <taxon>Dermatophagoidinae</taxon>
        <taxon>Dermatophagoides</taxon>
    </lineage>
</organism>
<proteinExistence type="predicted"/>
<name>A0A922L1A1_DERFA</name>
<dbReference type="AlphaFoldDB" id="A0A922L1A1"/>
<reference evidence="1" key="2">
    <citation type="journal article" date="2022" name="Res Sq">
        <title>Comparative Genomics Reveals Insights into the Divergent Evolution of Astigmatic Mites and Household Pest Adaptations.</title>
        <authorList>
            <person name="Xiong Q."/>
            <person name="Wan A.T.-Y."/>
            <person name="Liu X.-Y."/>
            <person name="Fung C.S.-H."/>
            <person name="Xiao X."/>
            <person name="Malainual N."/>
            <person name="Hou J."/>
            <person name="Wang L."/>
            <person name="Wang M."/>
            <person name="Yang K."/>
            <person name="Cui Y."/>
            <person name="Leung E."/>
            <person name="Nong W."/>
            <person name="Shin S.-K."/>
            <person name="Au S."/>
            <person name="Jeong K.Y."/>
            <person name="Chew F.T."/>
            <person name="Hui J."/>
            <person name="Leung T.F."/>
            <person name="Tungtrongchitr A."/>
            <person name="Zhong N."/>
            <person name="Liu Z."/>
            <person name="Tsui S."/>
        </authorList>
    </citation>
    <scope>NUCLEOTIDE SEQUENCE</scope>
    <source>
        <strain evidence="1">Derf</strain>
        <tissue evidence="1">Whole organism</tissue>
    </source>
</reference>
<reference evidence="1" key="1">
    <citation type="submission" date="2013-05" db="EMBL/GenBank/DDBJ databases">
        <authorList>
            <person name="Yim A.K.Y."/>
            <person name="Chan T.F."/>
            <person name="Ji K.M."/>
            <person name="Liu X.Y."/>
            <person name="Zhou J.W."/>
            <person name="Li R.Q."/>
            <person name="Yang K.Y."/>
            <person name="Li J."/>
            <person name="Li M."/>
            <person name="Law P.T.W."/>
            <person name="Wu Y.L."/>
            <person name="Cai Z.L."/>
            <person name="Qin H."/>
            <person name="Bao Y."/>
            <person name="Leung R.K.K."/>
            <person name="Ng P.K.S."/>
            <person name="Zou J."/>
            <person name="Zhong X.J."/>
            <person name="Ran P.X."/>
            <person name="Zhong N.S."/>
            <person name="Liu Z.G."/>
            <person name="Tsui S.K.W."/>
        </authorList>
    </citation>
    <scope>NUCLEOTIDE SEQUENCE</scope>
    <source>
        <strain evidence="1">Derf</strain>
        <tissue evidence="1">Whole organism</tissue>
    </source>
</reference>
<gene>
    <name evidence="1" type="ORF">DERF_014429</name>
</gene>
<dbReference type="EMBL" id="ASGP02000008">
    <property type="protein sequence ID" value="KAH9493692.1"/>
    <property type="molecule type" value="Genomic_DNA"/>
</dbReference>
<keyword evidence="2" id="KW-1185">Reference proteome</keyword>
<protein>
    <submittedName>
        <fullName evidence="1">Uncharacterized protein</fullName>
    </submittedName>
</protein>
<accession>A0A922L1A1</accession>
<sequence>MKYATFIADNCLKFSAVFGTVLPKRPIRILPADSPPIVMSNVTISVAFGPFGFVSSAAGDCAIHSCMFLLKI</sequence>
<dbReference type="Proteomes" id="UP000790347">
    <property type="component" value="Unassembled WGS sequence"/>
</dbReference>
<evidence type="ECO:0000313" key="2">
    <source>
        <dbReference type="Proteomes" id="UP000790347"/>
    </source>
</evidence>